<proteinExistence type="predicted"/>
<evidence type="ECO:0000313" key="1">
    <source>
        <dbReference type="EMBL" id="CAI0437979.1"/>
    </source>
</evidence>
<dbReference type="AlphaFoldDB" id="A0AAV0LTT3"/>
<gene>
    <name evidence="1" type="ORF">LITE_LOCUS25651</name>
</gene>
<name>A0AAV0LTT3_9ROSI</name>
<dbReference type="Proteomes" id="UP001154282">
    <property type="component" value="Unassembled WGS sequence"/>
</dbReference>
<reference evidence="1" key="1">
    <citation type="submission" date="2022-08" db="EMBL/GenBank/DDBJ databases">
        <authorList>
            <person name="Gutierrez-Valencia J."/>
        </authorList>
    </citation>
    <scope>NUCLEOTIDE SEQUENCE</scope>
</reference>
<keyword evidence="2" id="KW-1185">Reference proteome</keyword>
<sequence>NEVLRTILPLWDDFRAKVVCCWKSPPKKFQQNVCLEHINSH</sequence>
<comment type="caution">
    <text evidence="1">The sequence shown here is derived from an EMBL/GenBank/DDBJ whole genome shotgun (WGS) entry which is preliminary data.</text>
</comment>
<feature type="non-terminal residue" evidence="1">
    <location>
        <position position="1"/>
    </location>
</feature>
<accession>A0AAV0LTT3</accession>
<dbReference type="EMBL" id="CAMGYJ010000006">
    <property type="protein sequence ID" value="CAI0437979.1"/>
    <property type="molecule type" value="Genomic_DNA"/>
</dbReference>
<organism evidence="1 2">
    <name type="scientific">Linum tenue</name>
    <dbReference type="NCBI Taxonomy" id="586396"/>
    <lineage>
        <taxon>Eukaryota</taxon>
        <taxon>Viridiplantae</taxon>
        <taxon>Streptophyta</taxon>
        <taxon>Embryophyta</taxon>
        <taxon>Tracheophyta</taxon>
        <taxon>Spermatophyta</taxon>
        <taxon>Magnoliopsida</taxon>
        <taxon>eudicotyledons</taxon>
        <taxon>Gunneridae</taxon>
        <taxon>Pentapetalae</taxon>
        <taxon>rosids</taxon>
        <taxon>fabids</taxon>
        <taxon>Malpighiales</taxon>
        <taxon>Linaceae</taxon>
        <taxon>Linum</taxon>
    </lineage>
</organism>
<protein>
    <submittedName>
        <fullName evidence="1">Uncharacterized protein</fullName>
    </submittedName>
</protein>
<evidence type="ECO:0000313" key="2">
    <source>
        <dbReference type="Proteomes" id="UP001154282"/>
    </source>
</evidence>